<protein>
    <recommendedName>
        <fullName evidence="1">G domain-containing protein</fullName>
    </recommendedName>
</protein>
<dbReference type="OrthoDB" id="2374147at2"/>
<proteinExistence type="predicted"/>
<feature type="domain" description="G" evidence="1">
    <location>
        <begin position="5"/>
        <end position="147"/>
    </location>
</feature>
<accession>A0A1Z5HPN5</accession>
<evidence type="ECO:0000259" key="1">
    <source>
        <dbReference type="Pfam" id="PF01926"/>
    </source>
</evidence>
<dbReference type="EMBL" id="BDGJ01000018">
    <property type="protein sequence ID" value="GAW91483.1"/>
    <property type="molecule type" value="Genomic_DNA"/>
</dbReference>
<dbReference type="AlphaFoldDB" id="A0A1Z5HPN5"/>
<dbReference type="Gene3D" id="3.40.50.300">
    <property type="entry name" value="P-loop containing nucleotide triphosphate hydrolases"/>
    <property type="match status" value="1"/>
</dbReference>
<name>A0A1Z5HPN5_9FIRM</name>
<evidence type="ECO:0000313" key="2">
    <source>
        <dbReference type="EMBL" id="GAW91483.1"/>
    </source>
</evidence>
<dbReference type="RefSeq" id="WP_088553008.1">
    <property type="nucleotide sequence ID" value="NZ_BDGJ01000018.1"/>
</dbReference>
<gene>
    <name evidence="2" type="ORF">KKC1_06450</name>
</gene>
<evidence type="ECO:0000313" key="3">
    <source>
        <dbReference type="Proteomes" id="UP000197032"/>
    </source>
</evidence>
<dbReference type="GO" id="GO:0005525">
    <property type="term" value="F:GTP binding"/>
    <property type="evidence" value="ECO:0007669"/>
    <property type="project" value="InterPro"/>
</dbReference>
<dbReference type="InterPro" id="IPR006073">
    <property type="entry name" value="GTP-bd"/>
</dbReference>
<dbReference type="Proteomes" id="UP000197032">
    <property type="component" value="Unassembled WGS sequence"/>
</dbReference>
<reference evidence="3" key="1">
    <citation type="journal article" date="2017" name="Appl. Environ. Microbiol.">
        <title>Genomic analysis of Calderihabitans maritimus KKC1, a thermophilic hydrogenogenic carboxydotrophic bacterium isolated from marine sediment.</title>
        <authorList>
            <person name="Omae K."/>
            <person name="Yoneda Y."/>
            <person name="Fukuyama Y."/>
            <person name="Yoshida T."/>
            <person name="Sako Y."/>
        </authorList>
    </citation>
    <scope>NUCLEOTIDE SEQUENCE [LARGE SCALE GENOMIC DNA]</scope>
    <source>
        <strain evidence="3">KKC1</strain>
    </source>
</reference>
<dbReference type="Pfam" id="PF01926">
    <property type="entry name" value="MMR_HSR1"/>
    <property type="match status" value="1"/>
</dbReference>
<dbReference type="SUPFAM" id="SSF52540">
    <property type="entry name" value="P-loop containing nucleoside triphosphate hydrolases"/>
    <property type="match status" value="1"/>
</dbReference>
<comment type="caution">
    <text evidence="2">The sequence shown here is derived from an EMBL/GenBank/DDBJ whole genome shotgun (WGS) entry which is preliminary data.</text>
</comment>
<organism evidence="2 3">
    <name type="scientific">Calderihabitans maritimus</name>
    <dbReference type="NCBI Taxonomy" id="1246530"/>
    <lineage>
        <taxon>Bacteria</taxon>
        <taxon>Bacillati</taxon>
        <taxon>Bacillota</taxon>
        <taxon>Clostridia</taxon>
        <taxon>Neomoorellales</taxon>
        <taxon>Calderihabitantaceae</taxon>
        <taxon>Calderihabitans</taxon>
    </lineage>
</organism>
<sequence>MAKECLVIGQPNAGKTAFVLSFVESLGNSKITITFNYPGKTPIQRTMNLPSARKFLIGPNPHQTRCLQSVTVEIAAGKVSNKVTLIDTTGLVDSIHQELAIRKGMVQTLSALENVPLILHMIDVSKLKYRSGSQILNEVDRQLLELGKLRTGYVVLASKVDLPSAREGLKQLEEAVRGVRVIPVSSLTKKGMKEVIAFVGRNT</sequence>
<keyword evidence="3" id="KW-1185">Reference proteome</keyword>
<dbReference type="InterPro" id="IPR027417">
    <property type="entry name" value="P-loop_NTPase"/>
</dbReference>